<organism evidence="1">
    <name type="scientific">Arundo donax</name>
    <name type="common">Giant reed</name>
    <name type="synonym">Donax arundinaceus</name>
    <dbReference type="NCBI Taxonomy" id="35708"/>
    <lineage>
        <taxon>Eukaryota</taxon>
        <taxon>Viridiplantae</taxon>
        <taxon>Streptophyta</taxon>
        <taxon>Embryophyta</taxon>
        <taxon>Tracheophyta</taxon>
        <taxon>Spermatophyta</taxon>
        <taxon>Magnoliopsida</taxon>
        <taxon>Liliopsida</taxon>
        <taxon>Poales</taxon>
        <taxon>Poaceae</taxon>
        <taxon>PACMAD clade</taxon>
        <taxon>Arundinoideae</taxon>
        <taxon>Arundineae</taxon>
        <taxon>Arundo</taxon>
    </lineage>
</organism>
<reference evidence="1" key="2">
    <citation type="journal article" date="2015" name="Data Brief">
        <title>Shoot transcriptome of the giant reed, Arundo donax.</title>
        <authorList>
            <person name="Barrero R.A."/>
            <person name="Guerrero F.D."/>
            <person name="Moolhuijzen P."/>
            <person name="Goolsby J.A."/>
            <person name="Tidwell J."/>
            <person name="Bellgard S.E."/>
            <person name="Bellgard M.I."/>
        </authorList>
    </citation>
    <scope>NUCLEOTIDE SEQUENCE</scope>
    <source>
        <tissue evidence="1">Shoot tissue taken approximately 20 cm above the soil surface</tissue>
    </source>
</reference>
<name>A0A0A8Z1Q2_ARUDO</name>
<protein>
    <submittedName>
        <fullName evidence="1">Uncharacterized protein</fullName>
    </submittedName>
</protein>
<dbReference type="EMBL" id="GBRH01264551">
    <property type="protein sequence ID" value="JAD33344.1"/>
    <property type="molecule type" value="Transcribed_RNA"/>
</dbReference>
<reference evidence="1" key="1">
    <citation type="submission" date="2014-09" db="EMBL/GenBank/DDBJ databases">
        <authorList>
            <person name="Magalhaes I.L.F."/>
            <person name="Oliveira U."/>
            <person name="Santos F.R."/>
            <person name="Vidigal T.H.D.A."/>
            <person name="Brescovit A.D."/>
            <person name="Santos A.J."/>
        </authorList>
    </citation>
    <scope>NUCLEOTIDE SEQUENCE</scope>
    <source>
        <tissue evidence="1">Shoot tissue taken approximately 20 cm above the soil surface</tissue>
    </source>
</reference>
<accession>A0A0A8Z1Q2</accession>
<evidence type="ECO:0000313" key="1">
    <source>
        <dbReference type="EMBL" id="JAD33344.1"/>
    </source>
</evidence>
<proteinExistence type="predicted"/>
<sequence length="62" mass="7368">MGWLGRPRVPSSHRQSTFDWWQCSRSGLPKQKQKEIDSMFMLVAWTIWKEKMLRCSIGQLAQ</sequence>
<dbReference type="AlphaFoldDB" id="A0A0A8Z1Q2"/>